<dbReference type="GO" id="GO:0003677">
    <property type="term" value="F:DNA binding"/>
    <property type="evidence" value="ECO:0007669"/>
    <property type="project" value="TreeGrafter"/>
</dbReference>
<dbReference type="EMBL" id="JAUIZM010000010">
    <property type="protein sequence ID" value="KAK1358708.1"/>
    <property type="molecule type" value="Genomic_DNA"/>
</dbReference>
<dbReference type="GO" id="GO:0005634">
    <property type="term" value="C:nucleus"/>
    <property type="evidence" value="ECO:0007669"/>
    <property type="project" value="TreeGrafter"/>
</dbReference>
<dbReference type="Gene3D" id="3.40.50.150">
    <property type="entry name" value="Vaccinia Virus protein VP39"/>
    <property type="match status" value="1"/>
</dbReference>
<dbReference type="GO" id="GO:0003886">
    <property type="term" value="F:DNA (cytosine-5-)-methyltransferase activity"/>
    <property type="evidence" value="ECO:0007669"/>
    <property type="project" value="TreeGrafter"/>
</dbReference>
<reference evidence="1" key="2">
    <citation type="submission" date="2023-05" db="EMBL/GenBank/DDBJ databases">
        <authorList>
            <person name="Schelkunov M.I."/>
        </authorList>
    </citation>
    <scope>NUCLEOTIDE SEQUENCE</scope>
    <source>
        <strain evidence="1">Hsosn_3</strain>
        <tissue evidence="1">Leaf</tissue>
    </source>
</reference>
<evidence type="ECO:0000313" key="2">
    <source>
        <dbReference type="Proteomes" id="UP001237642"/>
    </source>
</evidence>
<dbReference type="InterPro" id="IPR029063">
    <property type="entry name" value="SAM-dependent_MTases_sf"/>
</dbReference>
<reference evidence="1" key="1">
    <citation type="submission" date="2023-02" db="EMBL/GenBank/DDBJ databases">
        <title>Genome of toxic invasive species Heracleum sosnowskyi carries increased number of genes despite the absence of recent whole-genome duplications.</title>
        <authorList>
            <person name="Schelkunov M."/>
            <person name="Shtratnikova V."/>
            <person name="Makarenko M."/>
            <person name="Klepikova A."/>
            <person name="Omelchenko D."/>
            <person name="Novikova G."/>
            <person name="Obukhova E."/>
            <person name="Bogdanov V."/>
            <person name="Penin A."/>
            <person name="Logacheva M."/>
        </authorList>
    </citation>
    <scope>NUCLEOTIDE SEQUENCE</scope>
    <source>
        <strain evidence="1">Hsosn_3</strain>
        <tissue evidence="1">Leaf</tissue>
    </source>
</reference>
<dbReference type="PANTHER" id="PTHR10629">
    <property type="entry name" value="CYTOSINE-SPECIFIC METHYLTRANSFERASE"/>
    <property type="match status" value="1"/>
</dbReference>
<evidence type="ECO:0000313" key="1">
    <source>
        <dbReference type="EMBL" id="KAK1358708.1"/>
    </source>
</evidence>
<dbReference type="AlphaFoldDB" id="A0AAD8H2W5"/>
<keyword evidence="2" id="KW-1185">Reference proteome</keyword>
<dbReference type="Proteomes" id="UP001237642">
    <property type="component" value="Unassembled WGS sequence"/>
</dbReference>
<proteinExistence type="predicted"/>
<name>A0AAD8H2W5_9APIA</name>
<sequence length="119" mass="13429">MENVVDIVRFARGFLGRYALGSLVGMNYLARLGKMVAGAYGLPQFRMRVFLWGAHHTMKLPQFPLPTPNVVVRGHSPLEFEDKLYLGDAISDQSAVENDESHDEIPYGSEPKTEFQKFI</sequence>
<accession>A0AAD8H2W5</accession>
<dbReference type="PANTHER" id="PTHR10629:SF50">
    <property type="entry name" value="DNA (CYTOSINE-5)-METHYLTRANSFERASE CMT3"/>
    <property type="match status" value="1"/>
</dbReference>
<dbReference type="InterPro" id="IPR050390">
    <property type="entry name" value="C5-Methyltransferase"/>
</dbReference>
<organism evidence="1 2">
    <name type="scientific">Heracleum sosnowskyi</name>
    <dbReference type="NCBI Taxonomy" id="360622"/>
    <lineage>
        <taxon>Eukaryota</taxon>
        <taxon>Viridiplantae</taxon>
        <taxon>Streptophyta</taxon>
        <taxon>Embryophyta</taxon>
        <taxon>Tracheophyta</taxon>
        <taxon>Spermatophyta</taxon>
        <taxon>Magnoliopsida</taxon>
        <taxon>eudicotyledons</taxon>
        <taxon>Gunneridae</taxon>
        <taxon>Pentapetalae</taxon>
        <taxon>asterids</taxon>
        <taxon>campanulids</taxon>
        <taxon>Apiales</taxon>
        <taxon>Apiaceae</taxon>
        <taxon>Apioideae</taxon>
        <taxon>apioid superclade</taxon>
        <taxon>Tordylieae</taxon>
        <taxon>Tordyliinae</taxon>
        <taxon>Heracleum</taxon>
    </lineage>
</organism>
<dbReference type="GO" id="GO:0044027">
    <property type="term" value="P:negative regulation of gene expression via chromosomal CpG island methylation"/>
    <property type="evidence" value="ECO:0007669"/>
    <property type="project" value="TreeGrafter"/>
</dbReference>
<protein>
    <submittedName>
        <fullName evidence="1">Uncharacterized protein</fullName>
    </submittedName>
</protein>
<comment type="caution">
    <text evidence="1">The sequence shown here is derived from an EMBL/GenBank/DDBJ whole genome shotgun (WGS) entry which is preliminary data.</text>
</comment>
<dbReference type="SUPFAM" id="SSF53335">
    <property type="entry name" value="S-adenosyl-L-methionine-dependent methyltransferases"/>
    <property type="match status" value="1"/>
</dbReference>
<gene>
    <name evidence="1" type="ORF">POM88_043182</name>
</gene>